<evidence type="ECO:0000313" key="2">
    <source>
        <dbReference type="EMBL" id="CAA9551559.1"/>
    </source>
</evidence>
<evidence type="ECO:0000256" key="1">
    <source>
        <dbReference type="SAM" id="MobiDB-lite"/>
    </source>
</evidence>
<feature type="compositionally biased region" description="Basic residues" evidence="1">
    <location>
        <begin position="335"/>
        <end position="346"/>
    </location>
</feature>
<feature type="non-terminal residue" evidence="2">
    <location>
        <position position="493"/>
    </location>
</feature>
<dbReference type="AlphaFoldDB" id="A0A6J4UI86"/>
<proteinExistence type="predicted"/>
<dbReference type="EMBL" id="CADCWE010000195">
    <property type="protein sequence ID" value="CAA9551559.1"/>
    <property type="molecule type" value="Genomic_DNA"/>
</dbReference>
<organism evidence="2">
    <name type="scientific">uncultured Thermomicrobiales bacterium</name>
    <dbReference type="NCBI Taxonomy" id="1645740"/>
    <lineage>
        <taxon>Bacteria</taxon>
        <taxon>Pseudomonadati</taxon>
        <taxon>Thermomicrobiota</taxon>
        <taxon>Thermomicrobia</taxon>
        <taxon>Thermomicrobiales</taxon>
        <taxon>environmental samples</taxon>
    </lineage>
</organism>
<feature type="compositionally biased region" description="Basic and acidic residues" evidence="1">
    <location>
        <begin position="219"/>
        <end position="230"/>
    </location>
</feature>
<feature type="compositionally biased region" description="Basic residues" evidence="1">
    <location>
        <begin position="260"/>
        <end position="273"/>
    </location>
</feature>
<sequence length="493" mass="53576">APSPSVGHPPGPGLGQPGDAARRRRVDVLRPVLRRDASFGERPRGNDDHHDRREQLAGPDGGNPGRVRGPGRRVGSDRHRRRDRPRDGRHLRHQRHHLRLLVDGADLPQRGRGAGGGDPQHYRGSPRPLRHGVGDGRDRRRDPDRGCAGRRTGGRDDGPDRGLRHGRNLPLPEQRQRPESPAAGPGGTDLDHGDGRRPRWRCGQGGGGGARGPAGGRLRSLDQSRRDRGSDPCPGGGRRRRHPGRAAGETGRSHGPACRRQPRLGQLRRRLGPRRGPGGNRRGADRPRRRRGGDRRDHGAADPGTDRHSPANRDGDAIAHRHADAGADANANARPLHRHGPGRRRRWQLDRRRPCRSDGGAGDLLHRPGRRRLPRRRAVHGRADRTRRRRRRHGRRRRRAGAGGRGRATGGDRPSLPAARSLATAAGRVPRLSRGGRRGRPSPGPRARLLGAVGRPATARCVPPRRNAPGSRAPPAAAPDPRSGRSAGTGSLV</sequence>
<feature type="compositionally biased region" description="Basic and acidic residues" evidence="1">
    <location>
        <begin position="347"/>
        <end position="356"/>
    </location>
</feature>
<protein>
    <submittedName>
        <fullName evidence="2">Uncharacterized protein</fullName>
    </submittedName>
</protein>
<feature type="compositionally biased region" description="Basic residues" evidence="1">
    <location>
        <begin position="367"/>
        <end position="400"/>
    </location>
</feature>
<feature type="compositionally biased region" description="Low complexity" evidence="1">
    <location>
        <begin position="464"/>
        <end position="486"/>
    </location>
</feature>
<feature type="compositionally biased region" description="Basic residues" evidence="1">
    <location>
        <begin position="78"/>
        <end position="99"/>
    </location>
</feature>
<feature type="compositionally biased region" description="Basic and acidic residues" evidence="1">
    <location>
        <begin position="132"/>
        <end position="163"/>
    </location>
</feature>
<gene>
    <name evidence="2" type="ORF">AVDCRST_MAG73-2853</name>
</gene>
<feature type="compositionally biased region" description="Pro residues" evidence="1">
    <location>
        <begin position="1"/>
        <end position="12"/>
    </location>
</feature>
<feature type="non-terminal residue" evidence="2">
    <location>
        <position position="1"/>
    </location>
</feature>
<feature type="compositionally biased region" description="Gly residues" evidence="1">
    <location>
        <begin position="203"/>
        <end position="215"/>
    </location>
</feature>
<feature type="region of interest" description="Disordered" evidence="1">
    <location>
        <begin position="1"/>
        <end position="493"/>
    </location>
</feature>
<name>A0A6J4UI86_9BACT</name>
<feature type="compositionally biased region" description="Basic and acidic residues" evidence="1">
    <location>
        <begin position="33"/>
        <end position="55"/>
    </location>
</feature>
<feature type="compositionally biased region" description="Basic and acidic residues" evidence="1">
    <location>
        <begin position="294"/>
        <end position="325"/>
    </location>
</feature>
<accession>A0A6J4UI86</accession>
<reference evidence="2" key="1">
    <citation type="submission" date="2020-02" db="EMBL/GenBank/DDBJ databases">
        <authorList>
            <person name="Meier V. D."/>
        </authorList>
    </citation>
    <scope>NUCLEOTIDE SEQUENCE</scope>
    <source>
        <strain evidence="2">AVDCRST_MAG73</strain>
    </source>
</reference>